<dbReference type="SUPFAM" id="SSF51569">
    <property type="entry name" value="Aldolase"/>
    <property type="match status" value="1"/>
</dbReference>
<feature type="binding site" evidence="3">
    <location>
        <position position="180"/>
    </location>
    <ligand>
        <name>Zn(2+)</name>
        <dbReference type="ChEBI" id="CHEBI:29105"/>
        <label>1</label>
        <note>catalytic</note>
    </ligand>
</feature>
<dbReference type="PANTHER" id="PTHR30304:SF0">
    <property type="entry name" value="D-TAGATOSE-1,6-BISPHOSPHATE ALDOLASE SUBUNIT GATY-RELATED"/>
    <property type="match status" value="1"/>
</dbReference>
<feature type="binding site" evidence="3">
    <location>
        <position position="134"/>
    </location>
    <ligand>
        <name>Zn(2+)</name>
        <dbReference type="ChEBI" id="CHEBI:29105"/>
        <label>2</label>
    </ligand>
</feature>
<evidence type="ECO:0000313" key="4">
    <source>
        <dbReference type="EMBL" id="EMS68965.1"/>
    </source>
</evidence>
<comment type="cofactor">
    <cofactor evidence="3">
        <name>Zn(2+)</name>
        <dbReference type="ChEBI" id="CHEBI:29105"/>
    </cofactor>
    <text evidence="3">Binds 2 Zn(2+) ions per subunit. One is catalytic and the other provides a structural contribution.</text>
</comment>
<organism evidence="4 5">
    <name type="scientific">Ruminiclostridium cellobioparum subsp. termitidis CT1112</name>
    <dbReference type="NCBI Taxonomy" id="1195236"/>
    <lineage>
        <taxon>Bacteria</taxon>
        <taxon>Bacillati</taxon>
        <taxon>Bacillota</taxon>
        <taxon>Clostridia</taxon>
        <taxon>Eubacteriales</taxon>
        <taxon>Oscillospiraceae</taxon>
        <taxon>Ruminiclostridium</taxon>
    </lineage>
</organism>
<keyword evidence="3" id="KW-0479">Metal-binding</keyword>
<dbReference type="EC" id="4.1.2.40" evidence="4"/>
<dbReference type="Gene3D" id="3.20.20.70">
    <property type="entry name" value="Aldolase class I"/>
    <property type="match status" value="1"/>
</dbReference>
<keyword evidence="5" id="KW-1185">Reference proteome</keyword>
<keyword evidence="3" id="KW-0862">Zinc</keyword>
<keyword evidence="4" id="KW-0456">Lyase</keyword>
<dbReference type="GO" id="GO:0005975">
    <property type="term" value="P:carbohydrate metabolic process"/>
    <property type="evidence" value="ECO:0007669"/>
    <property type="project" value="InterPro"/>
</dbReference>
<feature type="active site" description="Proton donor" evidence="1">
    <location>
        <position position="82"/>
    </location>
</feature>
<dbReference type="InterPro" id="IPR000771">
    <property type="entry name" value="FBA_II"/>
</dbReference>
<feature type="binding site" evidence="3">
    <location>
        <position position="83"/>
    </location>
    <ligand>
        <name>Zn(2+)</name>
        <dbReference type="ChEBI" id="CHEBI:29105"/>
        <label>1</label>
        <note>catalytic</note>
    </ligand>
</feature>
<reference evidence="4 5" key="1">
    <citation type="journal article" date="2013" name="Genome Announc.">
        <title>Draft Genome Sequence of the Cellulolytic, Mesophilic, Anaerobic Bacterium Clostridium termitidis Strain CT1112 (DSM 5398).</title>
        <authorList>
            <person name="Lal S."/>
            <person name="Ramachandran U."/>
            <person name="Zhang X."/>
            <person name="Munir R."/>
            <person name="Sparling R."/>
            <person name="Levin D.B."/>
        </authorList>
    </citation>
    <scope>NUCLEOTIDE SEQUENCE [LARGE SCALE GENOMIC DNA]</scope>
    <source>
        <strain evidence="4 5">CT1112</strain>
    </source>
</reference>
<feature type="binding site" evidence="2">
    <location>
        <begin position="209"/>
        <end position="211"/>
    </location>
    <ligand>
        <name>dihydroxyacetone phosphate</name>
        <dbReference type="ChEBI" id="CHEBI:57642"/>
    </ligand>
</feature>
<comment type="caution">
    <text evidence="4">The sequence shown here is derived from an EMBL/GenBank/DDBJ whole genome shotgun (WGS) entry which is preliminary data.</text>
</comment>
<dbReference type="InterPro" id="IPR050246">
    <property type="entry name" value="Class_II_FBP_aldolase"/>
</dbReference>
<feature type="binding site" evidence="2">
    <location>
        <begin position="230"/>
        <end position="233"/>
    </location>
    <ligand>
        <name>dihydroxyacetone phosphate</name>
        <dbReference type="ChEBI" id="CHEBI:57642"/>
    </ligand>
</feature>
<dbReference type="RefSeq" id="WP_004631045.1">
    <property type="nucleotide sequence ID" value="NZ_AORV01000078.1"/>
</dbReference>
<dbReference type="STRING" id="1195236.CTER_5395"/>
<accession>S0FEX1</accession>
<dbReference type="GO" id="GO:0009025">
    <property type="term" value="F:tagatose-bisphosphate aldolase activity"/>
    <property type="evidence" value="ECO:0007669"/>
    <property type="project" value="UniProtKB-EC"/>
</dbReference>
<sequence length="281" mass="30805">MNKRSILEELLRAKKDSFAIGAFNIFNYLSAKAVISAARKEGCPVILQTSSQTAVTLGVKALGSMLRQLADSAEVNVFIHLDHCKDLELVKSCIDNGWDSVMYDGSALPIGENIRNSKTLAEYAHARGVFIEGELGKIAGVEDDISVSEDDAEKTSLDEAIRYAGESEVDMFAPAVGTAHGMYKGQPHINFGLIEQLKDRISQPIVIHGGTGLEDGTFLKLIESGASKINVSTAIKHAYIDGAREYLKLYPDRLDPIGMDEFLYKKIESAAIKHIRLFRKD</sequence>
<dbReference type="Proteomes" id="UP000014155">
    <property type="component" value="Unassembled WGS sequence"/>
</dbReference>
<protein>
    <submittedName>
        <fullName evidence="4">Ketose-bisphosphate aldolase</fullName>
        <ecNumber evidence="4">4.1.2.40</ecNumber>
    </submittedName>
</protein>
<proteinExistence type="predicted"/>
<dbReference type="GO" id="GO:0008270">
    <property type="term" value="F:zinc ion binding"/>
    <property type="evidence" value="ECO:0007669"/>
    <property type="project" value="InterPro"/>
</dbReference>
<dbReference type="CDD" id="cd00947">
    <property type="entry name" value="TBP_aldolase_IIB"/>
    <property type="match status" value="1"/>
</dbReference>
<name>S0FEX1_RUMCE</name>
<evidence type="ECO:0000313" key="5">
    <source>
        <dbReference type="Proteomes" id="UP000014155"/>
    </source>
</evidence>
<feature type="binding site" evidence="2">
    <location>
        <position position="181"/>
    </location>
    <ligand>
        <name>dihydroxyacetone phosphate</name>
        <dbReference type="ChEBI" id="CHEBI:57642"/>
    </ligand>
</feature>
<evidence type="ECO:0000256" key="2">
    <source>
        <dbReference type="PIRSR" id="PIRSR001359-2"/>
    </source>
</evidence>
<feature type="binding site" evidence="3">
    <location>
        <position position="208"/>
    </location>
    <ligand>
        <name>Zn(2+)</name>
        <dbReference type="ChEBI" id="CHEBI:29105"/>
        <label>1</label>
        <note>catalytic</note>
    </ligand>
</feature>
<gene>
    <name evidence="4" type="ORF">CTER_5395</name>
</gene>
<dbReference type="PATRIC" id="fig|1195236.3.peg.5532"/>
<dbReference type="InterPro" id="IPR013785">
    <property type="entry name" value="Aldolase_TIM"/>
</dbReference>
<feature type="binding site" evidence="3">
    <location>
        <position position="104"/>
    </location>
    <ligand>
        <name>Zn(2+)</name>
        <dbReference type="ChEBI" id="CHEBI:29105"/>
        <label>2</label>
    </ligand>
</feature>
<evidence type="ECO:0000256" key="3">
    <source>
        <dbReference type="PIRSR" id="PIRSR001359-3"/>
    </source>
</evidence>
<dbReference type="PANTHER" id="PTHR30304">
    <property type="entry name" value="D-TAGATOSE-1,6-BISPHOSPHATE ALDOLASE"/>
    <property type="match status" value="1"/>
</dbReference>
<dbReference type="EMBL" id="AORV01000078">
    <property type="protein sequence ID" value="EMS68965.1"/>
    <property type="molecule type" value="Genomic_DNA"/>
</dbReference>
<dbReference type="AlphaFoldDB" id="S0FEX1"/>
<dbReference type="eggNOG" id="COG0191">
    <property type="taxonomic scope" value="Bacteria"/>
</dbReference>
<evidence type="ECO:0000256" key="1">
    <source>
        <dbReference type="PIRSR" id="PIRSR001359-1"/>
    </source>
</evidence>
<dbReference type="PIRSF" id="PIRSF001359">
    <property type="entry name" value="F_bP_aldolase_II"/>
    <property type="match status" value="1"/>
</dbReference>
<dbReference type="Pfam" id="PF01116">
    <property type="entry name" value="F_bP_aldolase"/>
    <property type="match status" value="1"/>
</dbReference>